<reference evidence="2 3" key="1">
    <citation type="submission" date="2018-03" db="EMBL/GenBank/DDBJ databases">
        <title>Sequencing of reference strains of Xanthomonas.</title>
        <authorList>
            <person name="Studholme D.J."/>
            <person name="Vicente J."/>
            <person name="Sarris P."/>
        </authorList>
    </citation>
    <scope>NUCLEOTIDE SEQUENCE [LARGE SCALE GENOMIC DNA]</scope>
    <source>
        <strain evidence="2 3">WHRI 5232</strain>
    </source>
</reference>
<dbReference type="Proteomes" id="UP000251513">
    <property type="component" value="Unassembled WGS sequence"/>
</dbReference>
<organism evidence="2 3">
    <name type="scientific">Xanthomonas campestris pv. malvacearum</name>
    <dbReference type="NCBI Taxonomy" id="86040"/>
    <lineage>
        <taxon>Bacteria</taxon>
        <taxon>Pseudomonadati</taxon>
        <taxon>Pseudomonadota</taxon>
        <taxon>Gammaproteobacteria</taxon>
        <taxon>Lysobacterales</taxon>
        <taxon>Lysobacteraceae</taxon>
        <taxon>Xanthomonas</taxon>
    </lineage>
</organism>
<dbReference type="EMBL" id="PYJH01000035">
    <property type="protein sequence ID" value="PUE92034.1"/>
    <property type="molecule type" value="Genomic_DNA"/>
</dbReference>
<accession>A0AA44Z032</accession>
<proteinExistence type="predicted"/>
<evidence type="ECO:0000313" key="2">
    <source>
        <dbReference type="EMBL" id="PUE92034.1"/>
    </source>
</evidence>
<comment type="caution">
    <text evidence="2">The sequence shown here is derived from an EMBL/GenBank/DDBJ whole genome shotgun (WGS) entry which is preliminary data.</text>
</comment>
<sequence>MRGGLTARGTRRKPASGEDTAPDSFPAALLKALRTDQLDWSLPAHRRGTLGGMDAATCPASVGGEGPAAGAQISRPAAALCEVVLSVAFTRQPWRRPCCPGNRPPLRP</sequence>
<feature type="region of interest" description="Disordered" evidence="1">
    <location>
        <begin position="1"/>
        <end position="24"/>
    </location>
</feature>
<gene>
    <name evidence="2" type="ORF">C7T86_15595</name>
</gene>
<name>A0AA44Z032_XANCM</name>
<evidence type="ECO:0000256" key="1">
    <source>
        <dbReference type="SAM" id="MobiDB-lite"/>
    </source>
</evidence>
<protein>
    <submittedName>
        <fullName evidence="2">Uncharacterized protein</fullName>
    </submittedName>
</protein>
<evidence type="ECO:0000313" key="3">
    <source>
        <dbReference type="Proteomes" id="UP000251513"/>
    </source>
</evidence>
<dbReference type="AlphaFoldDB" id="A0AA44Z032"/>